<reference evidence="1 2" key="1">
    <citation type="submission" date="2018-06" db="EMBL/GenBank/DDBJ databases">
        <authorList>
            <consortium name="Pathogen Informatics"/>
            <person name="Doyle S."/>
        </authorList>
    </citation>
    <scope>NUCLEOTIDE SEQUENCE [LARGE SCALE GENOMIC DNA]</scope>
    <source>
        <strain evidence="1 2">NCTC9962</strain>
    </source>
</reference>
<accession>A0A377B5X0</accession>
<evidence type="ECO:0000313" key="1">
    <source>
        <dbReference type="EMBL" id="STL47929.1"/>
    </source>
</evidence>
<evidence type="ECO:0000313" key="2">
    <source>
        <dbReference type="Proteomes" id="UP000254052"/>
    </source>
</evidence>
<protein>
    <submittedName>
        <fullName evidence="1">Outer membrane porin L</fullName>
    </submittedName>
</protein>
<dbReference type="AlphaFoldDB" id="A0A377B5X0"/>
<dbReference type="Proteomes" id="UP000254052">
    <property type="component" value="Unassembled WGS sequence"/>
</dbReference>
<name>A0A377B5X0_ECOLX</name>
<proteinExistence type="predicted"/>
<gene>
    <name evidence="1" type="primary">ompL</name>
    <name evidence="1" type="ORF">NCTC9962_03449</name>
</gene>
<sequence>MLRVGYNFDMGAGIMLTNTYTFQREDELKHGYNESKVGIRYLNQPIN</sequence>
<organism evidence="1 2">
    <name type="scientific">Escherichia coli</name>
    <dbReference type="NCBI Taxonomy" id="562"/>
    <lineage>
        <taxon>Bacteria</taxon>
        <taxon>Pseudomonadati</taxon>
        <taxon>Pseudomonadota</taxon>
        <taxon>Gammaproteobacteria</taxon>
        <taxon>Enterobacterales</taxon>
        <taxon>Enterobacteriaceae</taxon>
        <taxon>Escherichia</taxon>
    </lineage>
</organism>
<dbReference type="InterPro" id="IPR009331">
    <property type="entry name" value="Oligogalacturonate-sp_porin"/>
</dbReference>
<dbReference type="EMBL" id="UGED01000008">
    <property type="protein sequence ID" value="STL47929.1"/>
    <property type="molecule type" value="Genomic_DNA"/>
</dbReference>
<dbReference type="Pfam" id="PF06178">
    <property type="entry name" value="KdgM"/>
    <property type="match status" value="1"/>
</dbReference>